<dbReference type="GO" id="GO:0005737">
    <property type="term" value="C:cytoplasm"/>
    <property type="evidence" value="ECO:0007669"/>
    <property type="project" value="UniProtKB-SubCell"/>
</dbReference>
<feature type="compositionally biased region" description="Low complexity" evidence="6">
    <location>
        <begin position="27"/>
        <end position="51"/>
    </location>
</feature>
<dbReference type="Pfam" id="PF02847">
    <property type="entry name" value="MA3"/>
    <property type="match status" value="1"/>
</dbReference>
<proteinExistence type="inferred from homology"/>
<reference evidence="8 9" key="1">
    <citation type="submission" date="2024-10" db="EMBL/GenBank/DDBJ databases">
        <title>Updated reference genomes for cyclostephanoid diatoms.</title>
        <authorList>
            <person name="Roberts W.R."/>
            <person name="Alverson A.J."/>
        </authorList>
    </citation>
    <scope>NUCLEOTIDE SEQUENCE [LARGE SCALE GENOMIC DNA]</scope>
    <source>
        <strain evidence="8 9">AJA276-08</strain>
    </source>
</reference>
<accession>A0ABD3N0U0</accession>
<feature type="compositionally biased region" description="Basic and acidic residues" evidence="6">
    <location>
        <begin position="64"/>
        <end position="81"/>
    </location>
</feature>
<keyword evidence="5" id="KW-0539">Nucleus</keyword>
<evidence type="ECO:0000256" key="1">
    <source>
        <dbReference type="ARBA" id="ARBA00004496"/>
    </source>
</evidence>
<dbReference type="InterPro" id="IPR039778">
    <property type="entry name" value="PDCD4"/>
</dbReference>
<keyword evidence="9" id="KW-1185">Reference proteome</keyword>
<keyword evidence="3" id="KW-0963">Cytoplasm</keyword>
<dbReference type="InterPro" id="IPR003891">
    <property type="entry name" value="Initiation_fac_eIF4g_MI"/>
</dbReference>
<gene>
    <name evidence="8" type="ORF">ACHAW5_009194</name>
</gene>
<organism evidence="8 9">
    <name type="scientific">Stephanodiscus triporus</name>
    <dbReference type="NCBI Taxonomy" id="2934178"/>
    <lineage>
        <taxon>Eukaryota</taxon>
        <taxon>Sar</taxon>
        <taxon>Stramenopiles</taxon>
        <taxon>Ochrophyta</taxon>
        <taxon>Bacillariophyta</taxon>
        <taxon>Coscinodiscophyceae</taxon>
        <taxon>Thalassiosirophycidae</taxon>
        <taxon>Stephanodiscales</taxon>
        <taxon>Stephanodiscaceae</taxon>
        <taxon>Stephanodiscus</taxon>
    </lineage>
</organism>
<feature type="compositionally biased region" description="Basic and acidic residues" evidence="6">
    <location>
        <begin position="1"/>
        <end position="10"/>
    </location>
</feature>
<comment type="similarity">
    <text evidence="2">Belongs to the PDCD4 family.</text>
</comment>
<dbReference type="Proteomes" id="UP001530315">
    <property type="component" value="Unassembled WGS sequence"/>
</dbReference>
<keyword evidence="4" id="KW-0677">Repeat</keyword>
<dbReference type="Gene3D" id="1.25.40.180">
    <property type="match status" value="1"/>
</dbReference>
<comment type="caution">
    <text evidence="8">The sequence shown here is derived from an EMBL/GenBank/DDBJ whole genome shotgun (WGS) entry which is preliminary data.</text>
</comment>
<evidence type="ECO:0000313" key="8">
    <source>
        <dbReference type="EMBL" id="KAL3769734.1"/>
    </source>
</evidence>
<dbReference type="SMART" id="SM00544">
    <property type="entry name" value="MA3"/>
    <property type="match status" value="1"/>
</dbReference>
<comment type="subcellular location">
    <subcellularLocation>
        <location evidence="1">Cytoplasm</location>
    </subcellularLocation>
</comment>
<evidence type="ECO:0000256" key="2">
    <source>
        <dbReference type="ARBA" id="ARBA00005497"/>
    </source>
</evidence>
<evidence type="ECO:0000313" key="9">
    <source>
        <dbReference type="Proteomes" id="UP001530315"/>
    </source>
</evidence>
<dbReference type="PROSITE" id="PS51366">
    <property type="entry name" value="MI"/>
    <property type="match status" value="1"/>
</dbReference>
<protein>
    <recommendedName>
        <fullName evidence="7">MI domain-containing protein</fullName>
    </recommendedName>
</protein>
<feature type="domain" description="MI" evidence="7">
    <location>
        <begin position="223"/>
        <end position="349"/>
    </location>
</feature>
<dbReference type="EMBL" id="JALLAZ020001647">
    <property type="protein sequence ID" value="KAL3769734.1"/>
    <property type="molecule type" value="Genomic_DNA"/>
</dbReference>
<dbReference type="PANTHER" id="PTHR12626">
    <property type="entry name" value="PROGRAMMED CELL DEATH 4"/>
    <property type="match status" value="1"/>
</dbReference>
<name>A0ABD3N0U0_9STRA</name>
<evidence type="ECO:0000256" key="5">
    <source>
        <dbReference type="ARBA" id="ARBA00023242"/>
    </source>
</evidence>
<evidence type="ECO:0000256" key="6">
    <source>
        <dbReference type="SAM" id="MobiDB-lite"/>
    </source>
</evidence>
<evidence type="ECO:0000259" key="7">
    <source>
        <dbReference type="PROSITE" id="PS51366"/>
    </source>
</evidence>
<evidence type="ECO:0000256" key="4">
    <source>
        <dbReference type="ARBA" id="ARBA00022737"/>
    </source>
</evidence>
<dbReference type="InterPro" id="IPR016024">
    <property type="entry name" value="ARM-type_fold"/>
</dbReference>
<dbReference type="AlphaFoldDB" id="A0ABD3N0U0"/>
<dbReference type="PANTHER" id="PTHR12626:SF0">
    <property type="entry name" value="PROGRAMMED CELL DEATH PROTEIN 4"/>
    <property type="match status" value="1"/>
</dbReference>
<evidence type="ECO:0000256" key="3">
    <source>
        <dbReference type="ARBA" id="ARBA00022490"/>
    </source>
</evidence>
<sequence length="357" mass="38161">MAEFSKRSEVTVETMGKVHNPGGGGIAAFASSSSSPKVVVVDAASAVQQQTQHHHHRTTVNHGTKIDKERHATTKIEEGSSRRNISRKKTTPAASGRYDNRNKRMGGTGKGSRCADDPIVHALSYANGNGGGGNRGPKNSSNVGAGDSDHGTGALGAYGPDDPLYVPEEDDDPSSYVLCSGGGVVDDDVDDAVVVVGRPSVVDEVVDVVDGRPVYGPLLTLPEFKIRVGDAIREYFDSSDPDEVVRCIDELRCRAYHVEVVKRAISLGMDEGPRERELISRLLACLHPCPLADDDMTGGFELVLDSIDDLSIDIPDAKVAKGVDRLRRTMDDVRLDVPAAPGMLDEFESMASSILLK</sequence>
<dbReference type="SUPFAM" id="SSF48371">
    <property type="entry name" value="ARM repeat"/>
    <property type="match status" value="1"/>
</dbReference>
<feature type="region of interest" description="Disordered" evidence="6">
    <location>
        <begin position="1"/>
        <end position="164"/>
    </location>
</feature>